<keyword evidence="4" id="KW-1185">Reference proteome</keyword>
<sequence length="425" mass="47935">MSTHRLRSTPVPGHRDTYTGVDFNLGFHVTHYQLDLDYKVGPNRLDGTATLTLSPWRELNHMTLDLVDTMRVRRVDVAGPANVTVKRYRQSGHKLRITFSEDIAVDTEFQLVIRYGGSPHPRRSTWGGLGWEELNNGALTANQPNGAPTWFPCDDTPDEKATYAITVRPDQRYQVVATTTRRPLPTYLASVNVGEFVRHQVGRNTATWLPRGVAMGDFALQQDMLDYFETVFGPYPFEQYEAVVHEETLEIPLEAAGQSIFGKNHAHGNERLIAHELAHQWFGNSLGLAQWNDIWLNEGFACYAEWLWLDHHGRIPLERSVATHYARLSPHLWTLADPGPRHMFDDDVYKRGALTLHALRALLGDDNFFTAIRTYTARCAHGVVEPFDLANALKVQAPAQTAAIDDTLNAWVRSRELPPLPVLGG</sequence>
<dbReference type="Gene3D" id="2.60.40.1730">
    <property type="entry name" value="tricorn interacting facor f3 domain"/>
    <property type="match status" value="1"/>
</dbReference>
<dbReference type="CDD" id="cd09603">
    <property type="entry name" value="M1_APN_like"/>
    <property type="match status" value="1"/>
</dbReference>
<dbReference type="SUPFAM" id="SSF55486">
    <property type="entry name" value="Metalloproteases ('zincins'), catalytic domain"/>
    <property type="match status" value="1"/>
</dbReference>
<dbReference type="Proteomes" id="UP001204000">
    <property type="component" value="Unassembled WGS sequence"/>
</dbReference>
<feature type="domain" description="Peptidase M1 membrane alanine aminopeptidase" evidence="1">
    <location>
        <begin position="223"/>
        <end position="411"/>
    </location>
</feature>
<reference evidence="3" key="1">
    <citation type="submission" date="2022-05" db="EMBL/GenBank/DDBJ databases">
        <title>Corynebacterium sp. TA-R-1 sp. nov., isolated from human feces.</title>
        <authorList>
            <person name="Shamsuzzaman M."/>
            <person name="Dahal R.H."/>
        </authorList>
    </citation>
    <scope>NUCLEOTIDE SEQUENCE</scope>
    <source>
        <strain evidence="3">TA-R-1</strain>
    </source>
</reference>
<dbReference type="EMBL" id="JAMFTQ010000017">
    <property type="protein sequence ID" value="MCP1388532.1"/>
    <property type="molecule type" value="Genomic_DNA"/>
</dbReference>
<dbReference type="PANTHER" id="PTHR11533">
    <property type="entry name" value="PROTEASE M1 ZINC METALLOPROTEASE"/>
    <property type="match status" value="1"/>
</dbReference>
<protein>
    <submittedName>
        <fullName evidence="3">M1 family metallopeptidase</fullName>
    </submittedName>
</protein>
<gene>
    <name evidence="3" type="ORF">M5J20_10135</name>
</gene>
<accession>A0ABT1G761</accession>
<evidence type="ECO:0000313" key="3">
    <source>
        <dbReference type="EMBL" id="MCP1388532.1"/>
    </source>
</evidence>
<dbReference type="InterPro" id="IPR045357">
    <property type="entry name" value="Aminopeptidase_N-like_N"/>
</dbReference>
<dbReference type="InterPro" id="IPR050344">
    <property type="entry name" value="Peptidase_M1_aminopeptidases"/>
</dbReference>
<dbReference type="SUPFAM" id="SSF63737">
    <property type="entry name" value="Leukotriene A4 hydrolase N-terminal domain"/>
    <property type="match status" value="1"/>
</dbReference>
<comment type="caution">
    <text evidence="3">The sequence shown here is derived from an EMBL/GenBank/DDBJ whole genome shotgun (WGS) entry which is preliminary data.</text>
</comment>
<dbReference type="Gene3D" id="1.10.390.10">
    <property type="entry name" value="Neutral Protease Domain 2"/>
    <property type="match status" value="1"/>
</dbReference>
<dbReference type="InterPro" id="IPR027268">
    <property type="entry name" value="Peptidase_M4/M1_CTD_sf"/>
</dbReference>
<dbReference type="Pfam" id="PF17900">
    <property type="entry name" value="Peptidase_M1_N"/>
    <property type="match status" value="1"/>
</dbReference>
<proteinExistence type="predicted"/>
<organism evidence="3 4">
    <name type="scientific">Corynebacterium stercoris</name>
    <dbReference type="NCBI Taxonomy" id="2943490"/>
    <lineage>
        <taxon>Bacteria</taxon>
        <taxon>Bacillati</taxon>
        <taxon>Actinomycetota</taxon>
        <taxon>Actinomycetes</taxon>
        <taxon>Mycobacteriales</taxon>
        <taxon>Corynebacteriaceae</taxon>
        <taxon>Corynebacterium</taxon>
    </lineage>
</organism>
<evidence type="ECO:0000259" key="2">
    <source>
        <dbReference type="Pfam" id="PF17900"/>
    </source>
</evidence>
<dbReference type="RefSeq" id="WP_253579227.1">
    <property type="nucleotide sequence ID" value="NZ_JAMFTQ010000017.1"/>
</dbReference>
<evidence type="ECO:0000259" key="1">
    <source>
        <dbReference type="Pfam" id="PF01433"/>
    </source>
</evidence>
<feature type="domain" description="Aminopeptidase N-like N-terminal" evidence="2">
    <location>
        <begin position="30"/>
        <end position="179"/>
    </location>
</feature>
<evidence type="ECO:0000313" key="4">
    <source>
        <dbReference type="Proteomes" id="UP001204000"/>
    </source>
</evidence>
<dbReference type="PANTHER" id="PTHR11533:SF174">
    <property type="entry name" value="PUROMYCIN-SENSITIVE AMINOPEPTIDASE-RELATED"/>
    <property type="match status" value="1"/>
</dbReference>
<dbReference type="InterPro" id="IPR042097">
    <property type="entry name" value="Aminopeptidase_N-like_N_sf"/>
</dbReference>
<name>A0ABT1G761_9CORY</name>
<dbReference type="InterPro" id="IPR014782">
    <property type="entry name" value="Peptidase_M1_dom"/>
</dbReference>
<dbReference type="Pfam" id="PF01433">
    <property type="entry name" value="Peptidase_M1"/>
    <property type="match status" value="1"/>
</dbReference>